<dbReference type="GO" id="GO:0003677">
    <property type="term" value="F:DNA binding"/>
    <property type="evidence" value="ECO:0007669"/>
    <property type="project" value="InterPro"/>
</dbReference>
<dbReference type="Pfam" id="PF01446">
    <property type="entry name" value="Rep_1"/>
    <property type="match status" value="1"/>
</dbReference>
<proteinExistence type="inferred from homology"/>
<comment type="similarity">
    <text evidence="1">Belongs to the Gram-positive plasmids replication protein type 1 family.</text>
</comment>
<dbReference type="GO" id="GO:0006260">
    <property type="term" value="P:DNA replication"/>
    <property type="evidence" value="ECO:0007669"/>
    <property type="project" value="UniProtKB-KW"/>
</dbReference>
<dbReference type="EMBL" id="UKGE01000056">
    <property type="protein sequence ID" value="SXN34267.1"/>
    <property type="molecule type" value="Genomic_DNA"/>
</dbReference>
<sequence length="239" mass="27583">MWQARFYQSLPRIVADYPDSRWMFLTLTVRNCAIEELGETLSRMNTAFQRLKDRKEFRPVQGWIRTTEVTRGSDGSAHPHFHTLMMVPPGMLNGKSYVRHERWVELWRECLRVSYDPNVDVRAVKPRKPKDGESLACATAELVRGAVAETLKYSTKPADMVADPKWFLELTRQTHKRRFVATGGALKDVLKLDQETDADMVIGDDISEGDDDGSRIAFEWKTEVKKYRRSPTKDKTESD</sequence>
<dbReference type="InterPro" id="IPR000989">
    <property type="entry name" value="Rep"/>
</dbReference>
<dbReference type="AlphaFoldDB" id="A0A659A1F6"/>
<evidence type="ECO:0000313" key="3">
    <source>
        <dbReference type="EMBL" id="SXN34267.1"/>
    </source>
</evidence>
<evidence type="ECO:0000256" key="1">
    <source>
        <dbReference type="ARBA" id="ARBA00008909"/>
    </source>
</evidence>
<comment type="caution">
    <text evidence="3">The sequence shown here is derived from an EMBL/GenBank/DDBJ whole genome shotgun (WGS) entry which is preliminary data.</text>
</comment>
<protein>
    <submittedName>
        <fullName evidence="3">Replication protein</fullName>
    </submittedName>
</protein>
<dbReference type="RefSeq" id="WP_047662170.1">
    <property type="nucleotide sequence ID" value="NZ_CP048396.1"/>
</dbReference>
<name>A0A659A1F6_KLEPN</name>
<dbReference type="Proteomes" id="UP000259975">
    <property type="component" value="Unassembled WGS sequence"/>
</dbReference>
<evidence type="ECO:0000313" key="4">
    <source>
        <dbReference type="Proteomes" id="UP000259975"/>
    </source>
</evidence>
<reference evidence="3 4" key="1">
    <citation type="submission" date="2018-08" db="EMBL/GenBank/DDBJ databases">
        <authorList>
            <consortium name="Pathogen Informatics"/>
        </authorList>
    </citation>
    <scope>NUCLEOTIDE SEQUENCE [LARGE SCALE GENOMIC DNA]</scope>
    <source>
        <strain evidence="3 4">EuSCAPE_AT029</strain>
    </source>
</reference>
<accession>A0A659A1F6</accession>
<organism evidence="3 4">
    <name type="scientific">Klebsiella pneumoniae</name>
    <dbReference type="NCBI Taxonomy" id="573"/>
    <lineage>
        <taxon>Bacteria</taxon>
        <taxon>Pseudomonadati</taxon>
        <taxon>Pseudomonadota</taxon>
        <taxon>Gammaproteobacteria</taxon>
        <taxon>Enterobacterales</taxon>
        <taxon>Enterobacteriaceae</taxon>
        <taxon>Klebsiella/Raoultella group</taxon>
        <taxon>Klebsiella</taxon>
        <taxon>Klebsiella pneumoniae complex</taxon>
    </lineage>
</organism>
<gene>
    <name evidence="3" type="ORF">SAMEA3499901_05329</name>
</gene>
<evidence type="ECO:0000256" key="2">
    <source>
        <dbReference type="ARBA" id="ARBA00022705"/>
    </source>
</evidence>
<keyword evidence="2" id="KW-0235">DNA replication</keyword>